<dbReference type="Pfam" id="PF00534">
    <property type="entry name" value="Glycos_transf_1"/>
    <property type="match status" value="1"/>
</dbReference>
<evidence type="ECO:0000313" key="4">
    <source>
        <dbReference type="Proteomes" id="UP000722750"/>
    </source>
</evidence>
<organism evidence="3 4">
    <name type="scientific">Candidatus Scalindua arabica</name>
    <dbReference type="NCBI Taxonomy" id="1127984"/>
    <lineage>
        <taxon>Bacteria</taxon>
        <taxon>Pseudomonadati</taxon>
        <taxon>Planctomycetota</taxon>
        <taxon>Candidatus Brocadiia</taxon>
        <taxon>Candidatus Brocadiales</taxon>
        <taxon>Candidatus Scalinduaceae</taxon>
        <taxon>Candidatus Scalindua</taxon>
    </lineage>
</organism>
<proteinExistence type="predicted"/>
<dbReference type="PANTHER" id="PTHR45947:SF3">
    <property type="entry name" value="SULFOQUINOVOSYL TRANSFERASE SQD2"/>
    <property type="match status" value="1"/>
</dbReference>
<dbReference type="CDD" id="cd03801">
    <property type="entry name" value="GT4_PimA-like"/>
    <property type="match status" value="1"/>
</dbReference>
<dbReference type="GO" id="GO:0016757">
    <property type="term" value="F:glycosyltransferase activity"/>
    <property type="evidence" value="ECO:0007669"/>
    <property type="project" value="InterPro"/>
</dbReference>
<dbReference type="SUPFAM" id="SSF53756">
    <property type="entry name" value="UDP-Glycosyltransferase/glycogen phosphorylase"/>
    <property type="match status" value="1"/>
</dbReference>
<dbReference type="Pfam" id="PF13439">
    <property type="entry name" value="Glyco_transf_4"/>
    <property type="match status" value="1"/>
</dbReference>
<evidence type="ECO:0000313" key="3">
    <source>
        <dbReference type="EMBL" id="MBS1257154.1"/>
    </source>
</evidence>
<name>A0A941VZX0_9BACT</name>
<evidence type="ECO:0000259" key="2">
    <source>
        <dbReference type="Pfam" id="PF13439"/>
    </source>
</evidence>
<dbReference type="EMBL" id="JAANXD010000011">
    <property type="protein sequence ID" value="MBS1257154.1"/>
    <property type="molecule type" value="Genomic_DNA"/>
</dbReference>
<dbReference type="Gene3D" id="3.40.50.2000">
    <property type="entry name" value="Glycogen Phosphorylase B"/>
    <property type="match status" value="2"/>
</dbReference>
<dbReference type="Proteomes" id="UP000722750">
    <property type="component" value="Unassembled WGS sequence"/>
</dbReference>
<protein>
    <submittedName>
        <fullName evidence="3">Alpha-maltose-1-phosphate synthase</fullName>
    </submittedName>
</protein>
<dbReference type="InterPro" id="IPR001296">
    <property type="entry name" value="Glyco_trans_1"/>
</dbReference>
<dbReference type="AlphaFoldDB" id="A0A941VZX0"/>
<dbReference type="PANTHER" id="PTHR45947">
    <property type="entry name" value="SULFOQUINOVOSYL TRANSFERASE SQD2"/>
    <property type="match status" value="1"/>
</dbReference>
<evidence type="ECO:0000259" key="1">
    <source>
        <dbReference type="Pfam" id="PF00534"/>
    </source>
</evidence>
<dbReference type="InterPro" id="IPR050194">
    <property type="entry name" value="Glycosyltransferase_grp1"/>
</dbReference>
<feature type="domain" description="Glycosyltransferase subfamily 4-like N-terminal" evidence="2">
    <location>
        <begin position="21"/>
        <end position="168"/>
    </location>
</feature>
<dbReference type="InterPro" id="IPR028098">
    <property type="entry name" value="Glyco_trans_4-like_N"/>
</dbReference>
<sequence>MKVLVIWKALVSEVYHKRFEELARLKDVELVLIVPTEWQNTRLEKRYCKEYKIIPKKVILSGSNHFHWHPGLAKVVRQIRPDIIHIEEEHYSLVTHQAIRLAKRYSAKCLFVSLQNIYKVYPFPFSWIERYNLENADYAVAASEEIRDVLVRKGFSKDRLSVVPYGVDHLIYCRTEMPELRSKLRLDNYTIGFIGRLVNEKGVMDLLEAVSNLKRKVNLLFVGDGELRNKIMIEGKRLCISEQIRIVDVIPSSQVPEYLNCMDCLVLPSRTTKKWKEQFGRVLIEAMACEVPVIGSDSGEIPNVIGDSGLVFREGDVNDLASKLKLLINNIDMRVELARKGRQRVLNNFTQEKVAKETYKIYQKMMC</sequence>
<reference evidence="3" key="1">
    <citation type="journal article" date="2021" name="ISME J.">
        <title>Fine-scale metabolic discontinuity in a stratified prokaryote microbiome of a Red Sea deep halocline.</title>
        <authorList>
            <person name="Michoud G."/>
            <person name="Ngugi D.K."/>
            <person name="Barozzi A."/>
            <person name="Merlino G."/>
            <person name="Calleja M.L."/>
            <person name="Delgado-Huertas A."/>
            <person name="Moran X.A.G."/>
            <person name="Daffonchio D."/>
        </authorList>
    </citation>
    <scope>NUCLEOTIDE SEQUENCE</scope>
    <source>
        <strain evidence="3">SuakinDeep_MAG55_1</strain>
    </source>
</reference>
<accession>A0A941VZX0</accession>
<gene>
    <name evidence="3" type="ORF">MAG551_00190</name>
</gene>
<comment type="caution">
    <text evidence="3">The sequence shown here is derived from an EMBL/GenBank/DDBJ whole genome shotgun (WGS) entry which is preliminary data.</text>
</comment>
<feature type="domain" description="Glycosyl transferase family 1" evidence="1">
    <location>
        <begin position="184"/>
        <end position="344"/>
    </location>
</feature>